<organism evidence="1">
    <name type="scientific">hydrothermal vent metagenome</name>
    <dbReference type="NCBI Taxonomy" id="652676"/>
    <lineage>
        <taxon>unclassified sequences</taxon>
        <taxon>metagenomes</taxon>
        <taxon>ecological metagenomes</taxon>
    </lineage>
</organism>
<accession>A0A1W1CQZ4</accession>
<dbReference type="EMBL" id="FPHL01000050">
    <property type="protein sequence ID" value="SFV68143.1"/>
    <property type="molecule type" value="Genomic_DNA"/>
</dbReference>
<evidence type="ECO:0000313" key="1">
    <source>
        <dbReference type="EMBL" id="SFV68143.1"/>
    </source>
</evidence>
<gene>
    <name evidence="1" type="ORF">MNB_SV-10-1596</name>
</gene>
<reference evidence="1" key="1">
    <citation type="submission" date="2016-10" db="EMBL/GenBank/DDBJ databases">
        <authorList>
            <person name="de Groot N.N."/>
        </authorList>
    </citation>
    <scope>NUCLEOTIDE SEQUENCE</scope>
</reference>
<proteinExistence type="predicted"/>
<name>A0A1W1CQZ4_9ZZZZ</name>
<sequence length="263" mass="28783">MSKTLFKFSVAIALFFFATLSLQAGKVSAYYDAPYTSASAVKSKLQKAGFSVLASYSPASKSYLKVLVFTNAKLKSAAAKKLRGFAAVERVLIDNKTKTVRVTNPEYWLKAFLQKDYSAGTAKSIKASIAKALGSLKPTKDVLDSGSIAKYHYALSMPYYEDMLEFNKSGVKGKKTLFTLKLPNGAVLVGVKMSKASEKFIETIGEDKALVLPYTVLIENGKVYALHAKYYLAISYPLLSLGEFMKISSTPGVIERQLKKALK</sequence>
<dbReference type="AlphaFoldDB" id="A0A1W1CQZ4"/>
<protein>
    <submittedName>
        <fullName evidence="1">Uncharacterized protein</fullName>
    </submittedName>
</protein>